<evidence type="ECO:0000313" key="1">
    <source>
        <dbReference type="EMBL" id="KAK2840671.1"/>
    </source>
</evidence>
<protein>
    <submittedName>
        <fullName evidence="1">Uncharacterized protein</fullName>
    </submittedName>
</protein>
<comment type="caution">
    <text evidence="1">The sequence shown here is derived from an EMBL/GenBank/DDBJ whole genome shotgun (WGS) entry which is preliminary data.</text>
</comment>
<organism evidence="1 2">
    <name type="scientific">Tachysurus vachellii</name>
    <name type="common">Darkbarbel catfish</name>
    <name type="synonym">Pelteobagrus vachellii</name>
    <dbReference type="NCBI Taxonomy" id="175792"/>
    <lineage>
        <taxon>Eukaryota</taxon>
        <taxon>Metazoa</taxon>
        <taxon>Chordata</taxon>
        <taxon>Craniata</taxon>
        <taxon>Vertebrata</taxon>
        <taxon>Euteleostomi</taxon>
        <taxon>Actinopterygii</taxon>
        <taxon>Neopterygii</taxon>
        <taxon>Teleostei</taxon>
        <taxon>Ostariophysi</taxon>
        <taxon>Siluriformes</taxon>
        <taxon>Bagridae</taxon>
        <taxon>Tachysurus</taxon>
    </lineage>
</organism>
<accession>A0AA88MPR6</accession>
<sequence length="90" mass="9811">MFHTLEPASRFSNTTAYAIPTRPRNIARAPKSLNHKQPVGKCLWIVQSTSGLFEACRDTSCGYTGRTLKDSVIEIPAGLSVCPLTDLCSL</sequence>
<keyword evidence="2" id="KW-1185">Reference proteome</keyword>
<dbReference type="AlphaFoldDB" id="A0AA88MPR6"/>
<reference evidence="1" key="1">
    <citation type="submission" date="2023-08" db="EMBL/GenBank/DDBJ databases">
        <title>Pelteobagrus vachellii genome.</title>
        <authorList>
            <person name="Liu H."/>
        </authorList>
    </citation>
    <scope>NUCLEOTIDE SEQUENCE</scope>
    <source>
        <strain evidence="1">PRFRI_2022a</strain>
        <tissue evidence="1">Muscle</tissue>
    </source>
</reference>
<proteinExistence type="predicted"/>
<dbReference type="EMBL" id="JAVHJS010000012">
    <property type="protein sequence ID" value="KAK2840671.1"/>
    <property type="molecule type" value="Genomic_DNA"/>
</dbReference>
<evidence type="ECO:0000313" key="2">
    <source>
        <dbReference type="Proteomes" id="UP001187315"/>
    </source>
</evidence>
<dbReference type="Proteomes" id="UP001187315">
    <property type="component" value="Unassembled WGS sequence"/>
</dbReference>
<gene>
    <name evidence="1" type="ORF">Q7C36_012250</name>
</gene>
<name>A0AA88MPR6_TACVA</name>